<accession>A0A7W3TTD2</accession>
<feature type="transmembrane region" description="Helical" evidence="1">
    <location>
        <begin position="42"/>
        <end position="61"/>
    </location>
</feature>
<keyword evidence="3" id="KW-1185">Reference proteome</keyword>
<dbReference type="Proteomes" id="UP000518316">
    <property type="component" value="Unassembled WGS sequence"/>
</dbReference>
<proteinExistence type="predicted"/>
<evidence type="ECO:0000313" key="3">
    <source>
        <dbReference type="Proteomes" id="UP000518316"/>
    </source>
</evidence>
<reference evidence="2 3" key="1">
    <citation type="submission" date="2020-07" db="EMBL/GenBank/DDBJ databases">
        <title>Description of Limosilactobacillus balticus sp. nov., Limosilactobacillus agrestis sp. nov., Limosilactobacillus albertensis sp. nov., Limosilactobacillus rudii sp. nov., Limosilactobacillus fastidiosus sp. nov., five novel Limosilactobacillus species isolated from the vertebrate gastrointestinal tract, and proposal of 6 subspecies of Limosilactobacillus reuteri adapted to the gastrointestinal tract of specific vertebrate hosts.</title>
        <authorList>
            <person name="Li F."/>
            <person name="Cheng C."/>
            <person name="Zheng J."/>
            <person name="Quevedo R.M."/>
            <person name="Li J."/>
            <person name="Roos S."/>
            <person name="Gaenzle M.G."/>
            <person name="Walter J."/>
        </authorList>
    </citation>
    <scope>NUCLEOTIDE SEQUENCE [LARGE SCALE GENOMIC DNA]</scope>
    <source>
        <strain evidence="2 3">RRLNB_1_1</strain>
    </source>
</reference>
<comment type="caution">
    <text evidence="2">The sequence shown here is derived from an EMBL/GenBank/DDBJ whole genome shotgun (WGS) entry which is preliminary data.</text>
</comment>
<dbReference type="AlphaFoldDB" id="A0A7W3TTD2"/>
<dbReference type="EMBL" id="JACIVC010000069">
    <property type="protein sequence ID" value="MBB1070530.1"/>
    <property type="molecule type" value="Genomic_DNA"/>
</dbReference>
<evidence type="ECO:0000313" key="2">
    <source>
        <dbReference type="EMBL" id="MBB1070530.1"/>
    </source>
</evidence>
<name>A0A7W3TTD2_9LACO</name>
<keyword evidence="1" id="KW-0812">Transmembrane</keyword>
<sequence>MGSKFIVVTWYFYIVAIRKKILMNEVGSGEINQKRKIAIKRGIITGIFAGLLFAGITWKNIKKN</sequence>
<keyword evidence="1" id="KW-0472">Membrane</keyword>
<gene>
    <name evidence="2" type="ORF">H5S40_10265</name>
</gene>
<evidence type="ECO:0000256" key="1">
    <source>
        <dbReference type="SAM" id="Phobius"/>
    </source>
</evidence>
<dbReference type="RefSeq" id="WP_182598953.1">
    <property type="nucleotide sequence ID" value="NZ_JACIVC010000069.1"/>
</dbReference>
<keyword evidence="1" id="KW-1133">Transmembrane helix</keyword>
<protein>
    <submittedName>
        <fullName evidence="2">Uncharacterized protein</fullName>
    </submittedName>
</protein>
<organism evidence="2 3">
    <name type="scientific">Limosilactobacillus albertensis</name>
    <dbReference type="NCBI Taxonomy" id="2759752"/>
    <lineage>
        <taxon>Bacteria</taxon>
        <taxon>Bacillati</taxon>
        <taxon>Bacillota</taxon>
        <taxon>Bacilli</taxon>
        <taxon>Lactobacillales</taxon>
        <taxon>Lactobacillaceae</taxon>
        <taxon>Limosilactobacillus</taxon>
    </lineage>
</organism>